<proteinExistence type="predicted"/>
<sequence length="210" mass="23862">MKKYVSSNNLVTTNVDVKVEDDDQALLLLCPLSEFYESFIDTILYGRTSITLEDIKASLNSKELQKKATNYHGSNGSLDALGYKYRGQGRVLKVSKGDLMVMSRVLRDWLYVLQATLVEQCKSGSRGQVEKPMKKVEFLLEDSKTPETQPVMTSQFWSVHKRKGEESRHLKGILKRNPRVAWTGAATYKVRWSPVKAVTKQSNKRLIMLG</sequence>
<protein>
    <submittedName>
        <fullName evidence="1">Uncharacterized protein</fullName>
    </submittedName>
</protein>
<reference evidence="1 2" key="1">
    <citation type="submission" date="2017-11" db="EMBL/GenBank/DDBJ databases">
        <title>De-novo sequencing of pomegranate (Punica granatum L.) genome.</title>
        <authorList>
            <person name="Akparov Z."/>
            <person name="Amiraslanov A."/>
            <person name="Hajiyeva S."/>
            <person name="Abbasov M."/>
            <person name="Kaur K."/>
            <person name="Hamwieh A."/>
            <person name="Solovyev V."/>
            <person name="Salamov A."/>
            <person name="Braich B."/>
            <person name="Kosarev P."/>
            <person name="Mahmoud A."/>
            <person name="Hajiyev E."/>
            <person name="Babayeva S."/>
            <person name="Izzatullayeva V."/>
            <person name="Mammadov A."/>
            <person name="Mammadov A."/>
            <person name="Sharifova S."/>
            <person name="Ojaghi J."/>
            <person name="Eynullazada K."/>
            <person name="Bayramov B."/>
            <person name="Abdulazimova A."/>
            <person name="Shahmuradov I."/>
        </authorList>
    </citation>
    <scope>NUCLEOTIDE SEQUENCE [LARGE SCALE GENOMIC DNA]</scope>
    <source>
        <strain evidence="2">cv. AG2017</strain>
        <tissue evidence="1">Leaf</tissue>
    </source>
</reference>
<organism evidence="1 2">
    <name type="scientific">Punica granatum</name>
    <name type="common">Pomegranate</name>
    <dbReference type="NCBI Taxonomy" id="22663"/>
    <lineage>
        <taxon>Eukaryota</taxon>
        <taxon>Viridiplantae</taxon>
        <taxon>Streptophyta</taxon>
        <taxon>Embryophyta</taxon>
        <taxon>Tracheophyta</taxon>
        <taxon>Spermatophyta</taxon>
        <taxon>Magnoliopsida</taxon>
        <taxon>eudicotyledons</taxon>
        <taxon>Gunneridae</taxon>
        <taxon>Pentapetalae</taxon>
        <taxon>rosids</taxon>
        <taxon>malvids</taxon>
        <taxon>Myrtales</taxon>
        <taxon>Lythraceae</taxon>
        <taxon>Punica</taxon>
    </lineage>
</organism>
<name>A0A2I0I0I4_PUNGR</name>
<dbReference type="AlphaFoldDB" id="A0A2I0I0I4"/>
<comment type="caution">
    <text evidence="1">The sequence shown here is derived from an EMBL/GenBank/DDBJ whole genome shotgun (WGS) entry which is preliminary data.</text>
</comment>
<evidence type="ECO:0000313" key="2">
    <source>
        <dbReference type="Proteomes" id="UP000233551"/>
    </source>
</evidence>
<dbReference type="EMBL" id="PGOL01004382">
    <property type="protein sequence ID" value="PKI37477.1"/>
    <property type="molecule type" value="Genomic_DNA"/>
</dbReference>
<gene>
    <name evidence="1" type="ORF">CRG98_042139</name>
</gene>
<keyword evidence="2" id="KW-1185">Reference proteome</keyword>
<evidence type="ECO:0000313" key="1">
    <source>
        <dbReference type="EMBL" id="PKI37477.1"/>
    </source>
</evidence>
<dbReference type="Proteomes" id="UP000233551">
    <property type="component" value="Unassembled WGS sequence"/>
</dbReference>
<accession>A0A2I0I0I4</accession>